<reference evidence="4 5" key="1">
    <citation type="submission" date="2018-08" db="EMBL/GenBank/DDBJ databases">
        <title>The metabolism and importance of syntrophic acetate oxidation coupled to methane or sulfide production in haloalkaline environments.</title>
        <authorList>
            <person name="Timmers P.H.A."/>
            <person name="Vavourakis C.D."/>
            <person name="Sorokin D.Y."/>
            <person name="Sinninghe Damste J.S."/>
            <person name="Muyzer G."/>
            <person name="Stams A.J.M."/>
            <person name="Plugge C.M."/>
        </authorList>
    </citation>
    <scope>NUCLEOTIDE SEQUENCE [LARGE SCALE GENOMIC DNA]</scope>
    <source>
        <strain evidence="4">MSAO_Bac1</strain>
    </source>
</reference>
<dbReference type="InterPro" id="IPR037138">
    <property type="entry name" value="His_deacetylse_dom_sf"/>
</dbReference>
<name>A0A424YBP6_9FIRM</name>
<dbReference type="AlphaFoldDB" id="A0A424YBP6"/>
<evidence type="ECO:0000256" key="2">
    <source>
        <dbReference type="ARBA" id="ARBA00022801"/>
    </source>
</evidence>
<comment type="similarity">
    <text evidence="1">Belongs to the histone deacetylase family.</text>
</comment>
<dbReference type="PRINTS" id="PR01271">
    <property type="entry name" value="HISDACETLASE"/>
</dbReference>
<dbReference type="Gene3D" id="3.40.800.20">
    <property type="entry name" value="Histone deacetylase domain"/>
    <property type="match status" value="1"/>
</dbReference>
<evidence type="ECO:0000259" key="3">
    <source>
        <dbReference type="Pfam" id="PF00850"/>
    </source>
</evidence>
<proteinExistence type="inferred from homology"/>
<accession>A0A424YBP6</accession>
<protein>
    <submittedName>
        <fullName evidence="4">Histone deacetylase</fullName>
    </submittedName>
</protein>
<dbReference type="InterPro" id="IPR000286">
    <property type="entry name" value="HDACs"/>
</dbReference>
<organism evidence="4 5">
    <name type="scientific">Candidatus Syntrophonatronum acetioxidans</name>
    <dbReference type="NCBI Taxonomy" id="1795816"/>
    <lineage>
        <taxon>Bacteria</taxon>
        <taxon>Bacillati</taxon>
        <taxon>Bacillota</taxon>
        <taxon>Clostridia</taxon>
        <taxon>Eubacteriales</taxon>
        <taxon>Syntrophomonadaceae</taxon>
        <taxon>Candidatus Syntrophonatronum</taxon>
    </lineage>
</organism>
<dbReference type="EMBL" id="QZAA01000202">
    <property type="protein sequence ID" value="RQD74471.1"/>
    <property type="molecule type" value="Genomic_DNA"/>
</dbReference>
<dbReference type="GO" id="GO:0016787">
    <property type="term" value="F:hydrolase activity"/>
    <property type="evidence" value="ECO:0007669"/>
    <property type="project" value="UniProtKB-KW"/>
</dbReference>
<dbReference type="PRINTS" id="PR01270">
    <property type="entry name" value="HDASUPER"/>
</dbReference>
<evidence type="ECO:0000256" key="1">
    <source>
        <dbReference type="ARBA" id="ARBA00005947"/>
    </source>
</evidence>
<dbReference type="InterPro" id="IPR023696">
    <property type="entry name" value="Ureohydrolase_dom_sf"/>
</dbReference>
<sequence>MSLSTRTGVVYDDRYLLHETGKHPERKERLKSVMSYLEEKEVLEKLELIKPRKAALEEIEFVHTKNYIENLENYCAKGYDALDMDTVISKESYEVALLSAGGALTGVDKVMKDELDNVFVLARPPGHHAEPGRGMGFCLFNNAAIAARHAMREYNLERVLIVDWDVHHGNGTELIFYHDPRVLFFSVHQSPAYPGTGAADEVGASKGKGYTINVPLPSYSGDDDYELVFREILVPLCDEYKPQMVIVSSGYDAHQNDPLAEMVLSSQAYGMMAGLVKEIANKHCSGKVVLLLEGGYNLNALAESVFSVLHTLAGWGMISNKGEGKLQPRLSTRTNINTVRSVHKGFWTVFG</sequence>
<dbReference type="SUPFAM" id="SSF52768">
    <property type="entry name" value="Arginase/deacetylase"/>
    <property type="match status" value="1"/>
</dbReference>
<feature type="domain" description="Histone deacetylase" evidence="3">
    <location>
        <begin position="23"/>
        <end position="311"/>
    </location>
</feature>
<gene>
    <name evidence="4" type="ORF">D5R97_07795</name>
</gene>
<dbReference type="Proteomes" id="UP000285138">
    <property type="component" value="Unassembled WGS sequence"/>
</dbReference>
<comment type="caution">
    <text evidence="4">The sequence shown here is derived from an EMBL/GenBank/DDBJ whole genome shotgun (WGS) entry which is preliminary data.</text>
</comment>
<dbReference type="GO" id="GO:0040029">
    <property type="term" value="P:epigenetic regulation of gene expression"/>
    <property type="evidence" value="ECO:0007669"/>
    <property type="project" value="TreeGrafter"/>
</dbReference>
<dbReference type="CDD" id="cd09992">
    <property type="entry name" value="HDAC_classII"/>
    <property type="match status" value="1"/>
</dbReference>
<evidence type="ECO:0000313" key="5">
    <source>
        <dbReference type="Proteomes" id="UP000285138"/>
    </source>
</evidence>
<dbReference type="InterPro" id="IPR023801">
    <property type="entry name" value="His_deacetylse_dom"/>
</dbReference>
<dbReference type="PANTHER" id="PTHR10625:SF10">
    <property type="entry name" value="HISTONE DEACETYLASE HDAC1"/>
    <property type="match status" value="1"/>
</dbReference>
<dbReference type="GO" id="GO:0004407">
    <property type="term" value="F:histone deacetylase activity"/>
    <property type="evidence" value="ECO:0007669"/>
    <property type="project" value="InterPro"/>
</dbReference>
<dbReference type="InterPro" id="IPR003084">
    <property type="entry name" value="HDAC_I/II"/>
</dbReference>
<dbReference type="PANTHER" id="PTHR10625">
    <property type="entry name" value="HISTONE DEACETYLASE HDAC1-RELATED"/>
    <property type="match status" value="1"/>
</dbReference>
<evidence type="ECO:0000313" key="4">
    <source>
        <dbReference type="EMBL" id="RQD74471.1"/>
    </source>
</evidence>
<dbReference type="Pfam" id="PF00850">
    <property type="entry name" value="Hist_deacetyl"/>
    <property type="match status" value="1"/>
</dbReference>
<keyword evidence="2" id="KW-0378">Hydrolase</keyword>